<reference evidence="12 13" key="1">
    <citation type="submission" date="2017-07" db="EMBL/GenBank/DDBJ databases">
        <title>Mechanisms for carbon and nitrogen cycling indicate functional differentiation within the Candidate Phyla Radiation.</title>
        <authorList>
            <person name="Danczak R.E."/>
            <person name="Johnston M.D."/>
            <person name="Kenah C."/>
            <person name="Slattery M."/>
            <person name="Wrighton K.C."/>
            <person name="Wilkins M.J."/>
        </authorList>
    </citation>
    <scope>NUCLEOTIDE SEQUENCE [LARGE SCALE GENOMIC DNA]</scope>
    <source>
        <strain evidence="12">Licking1014_85</strain>
    </source>
</reference>
<protein>
    <submittedName>
        <fullName evidence="12">D-alanyl-D-alanine carboxypeptidase</fullName>
    </submittedName>
</protein>
<evidence type="ECO:0000256" key="10">
    <source>
        <dbReference type="SAM" id="Phobius"/>
    </source>
</evidence>
<dbReference type="SUPFAM" id="SSF56601">
    <property type="entry name" value="beta-lactamase/transpeptidase-like"/>
    <property type="match status" value="1"/>
</dbReference>
<evidence type="ECO:0000256" key="6">
    <source>
        <dbReference type="ARBA" id="ARBA00023316"/>
    </source>
</evidence>
<evidence type="ECO:0000256" key="2">
    <source>
        <dbReference type="ARBA" id="ARBA00022729"/>
    </source>
</evidence>
<feature type="binding site" evidence="8">
    <location>
        <position position="276"/>
    </location>
    <ligand>
        <name>substrate</name>
    </ligand>
</feature>
<organism evidence="12 13">
    <name type="scientific">Candidatus Berkelbacteria bacterium Licking1014_85</name>
    <dbReference type="NCBI Taxonomy" id="2017148"/>
    <lineage>
        <taxon>Bacteria</taxon>
        <taxon>Candidatus Berkelbacteria</taxon>
    </lineage>
</organism>
<dbReference type="PANTHER" id="PTHR21581:SF6">
    <property type="entry name" value="TRAFFICKING PROTEIN PARTICLE COMPLEX SUBUNIT 12"/>
    <property type="match status" value="1"/>
</dbReference>
<keyword evidence="4" id="KW-0133">Cell shape</keyword>
<feature type="domain" description="Peptidase S11 D-alanyl-D-alanine carboxypeptidase A N-terminal" evidence="11">
    <location>
        <begin position="79"/>
        <end position="305"/>
    </location>
</feature>
<evidence type="ECO:0000313" key="12">
    <source>
        <dbReference type="EMBL" id="TSC94119.1"/>
    </source>
</evidence>
<evidence type="ECO:0000259" key="11">
    <source>
        <dbReference type="Pfam" id="PF00768"/>
    </source>
</evidence>
<evidence type="ECO:0000256" key="8">
    <source>
        <dbReference type="PIRSR" id="PIRSR618044-2"/>
    </source>
</evidence>
<dbReference type="PANTHER" id="PTHR21581">
    <property type="entry name" value="D-ALANYL-D-ALANINE CARBOXYPEPTIDASE"/>
    <property type="match status" value="1"/>
</dbReference>
<feature type="transmembrane region" description="Helical" evidence="10">
    <location>
        <begin position="21"/>
        <end position="40"/>
    </location>
</feature>
<dbReference type="GO" id="GO:0009002">
    <property type="term" value="F:serine-type D-Ala-D-Ala carboxypeptidase activity"/>
    <property type="evidence" value="ECO:0007669"/>
    <property type="project" value="InterPro"/>
</dbReference>
<evidence type="ECO:0000256" key="1">
    <source>
        <dbReference type="ARBA" id="ARBA00007164"/>
    </source>
</evidence>
<name>A0A554LNB3_9BACT</name>
<feature type="active site" description="Acyl-ester intermediate" evidence="7">
    <location>
        <position position="114"/>
    </location>
</feature>
<keyword evidence="5" id="KW-0573">Peptidoglycan synthesis</keyword>
<dbReference type="GO" id="GO:0008360">
    <property type="term" value="P:regulation of cell shape"/>
    <property type="evidence" value="ECO:0007669"/>
    <property type="project" value="UniProtKB-KW"/>
</dbReference>
<evidence type="ECO:0000313" key="13">
    <source>
        <dbReference type="Proteomes" id="UP000315589"/>
    </source>
</evidence>
<evidence type="ECO:0000256" key="7">
    <source>
        <dbReference type="PIRSR" id="PIRSR618044-1"/>
    </source>
</evidence>
<keyword evidence="6" id="KW-0961">Cell wall biogenesis/degradation</keyword>
<dbReference type="EMBL" id="VMGI01000002">
    <property type="protein sequence ID" value="TSC94119.1"/>
    <property type="molecule type" value="Genomic_DNA"/>
</dbReference>
<dbReference type="InterPro" id="IPR001967">
    <property type="entry name" value="Peptidase_S11_N"/>
</dbReference>
<sequence>MINSRNYISRLKIQQRKNNRKWLFYRICVISISIFLIIIIPSEIVKYYKSSQNKPEVKGISSLNLTNISLSKIPKIKNQAKLPMVNSRQYALVDAKSGYLVVSKDENKRVPIASMTKIATALVAIENYKLDEIVTISKNASSTIGSDAQFKTGEQVKVIDLLNAILISSANDGAIALAEHSGSIENFVKKMNDKIDALGLTNTRFNDPSGLDDEGFSSAKDISIILTYALRKPEIKSIVNQSQKEIISIDGISHQLDNSNRLVKDEMYLSGIIGGKTGFTPIAGHNLIAAATRNQHTLIAVIINTFDNSITASAEEAKKLLEWGFTNLEY</sequence>
<evidence type="ECO:0000256" key="5">
    <source>
        <dbReference type="ARBA" id="ARBA00022984"/>
    </source>
</evidence>
<comment type="caution">
    <text evidence="12">The sequence shown here is derived from an EMBL/GenBank/DDBJ whole genome shotgun (WGS) entry which is preliminary data.</text>
</comment>
<dbReference type="InterPro" id="IPR018044">
    <property type="entry name" value="Peptidase_S11"/>
</dbReference>
<keyword evidence="3" id="KW-0378">Hydrolase</keyword>
<dbReference type="AlphaFoldDB" id="A0A554LNB3"/>
<dbReference type="PRINTS" id="PR00725">
    <property type="entry name" value="DADACBPTASE1"/>
</dbReference>
<dbReference type="Gene3D" id="3.40.710.10">
    <property type="entry name" value="DD-peptidase/beta-lactamase superfamily"/>
    <property type="match status" value="1"/>
</dbReference>
<evidence type="ECO:0000256" key="4">
    <source>
        <dbReference type="ARBA" id="ARBA00022960"/>
    </source>
</evidence>
<keyword evidence="10" id="KW-0812">Transmembrane</keyword>
<comment type="similarity">
    <text evidence="1 9">Belongs to the peptidase S11 family.</text>
</comment>
<dbReference type="GO" id="GO:0006508">
    <property type="term" value="P:proteolysis"/>
    <property type="evidence" value="ECO:0007669"/>
    <property type="project" value="InterPro"/>
</dbReference>
<keyword evidence="12" id="KW-0645">Protease</keyword>
<keyword evidence="2" id="KW-0732">Signal</keyword>
<dbReference type="Proteomes" id="UP000315589">
    <property type="component" value="Unassembled WGS sequence"/>
</dbReference>
<dbReference type="GO" id="GO:0009252">
    <property type="term" value="P:peptidoglycan biosynthetic process"/>
    <property type="evidence" value="ECO:0007669"/>
    <property type="project" value="UniProtKB-KW"/>
</dbReference>
<dbReference type="Pfam" id="PF00768">
    <property type="entry name" value="Peptidase_S11"/>
    <property type="match status" value="1"/>
</dbReference>
<proteinExistence type="inferred from homology"/>
<feature type="active site" description="Proton acceptor" evidence="7">
    <location>
        <position position="117"/>
    </location>
</feature>
<feature type="active site" evidence="7">
    <location>
        <position position="169"/>
    </location>
</feature>
<accession>A0A554LNB3</accession>
<dbReference type="GO" id="GO:0071555">
    <property type="term" value="P:cell wall organization"/>
    <property type="evidence" value="ECO:0007669"/>
    <property type="project" value="UniProtKB-KW"/>
</dbReference>
<evidence type="ECO:0000256" key="3">
    <source>
        <dbReference type="ARBA" id="ARBA00022801"/>
    </source>
</evidence>
<dbReference type="InterPro" id="IPR012338">
    <property type="entry name" value="Beta-lactam/transpept-like"/>
</dbReference>
<keyword evidence="10" id="KW-0472">Membrane</keyword>
<evidence type="ECO:0000256" key="9">
    <source>
        <dbReference type="RuleBase" id="RU004016"/>
    </source>
</evidence>
<gene>
    <name evidence="12" type="ORF">CEN91_23</name>
</gene>
<keyword evidence="12" id="KW-0121">Carboxypeptidase</keyword>
<keyword evidence="10" id="KW-1133">Transmembrane helix</keyword>